<accession>A0ABP9BHY8</accession>
<keyword evidence="2" id="KW-1185">Reference proteome</keyword>
<evidence type="ECO:0000313" key="2">
    <source>
        <dbReference type="Proteomes" id="UP001501411"/>
    </source>
</evidence>
<name>A0ABP9BHY8_9SPHI</name>
<protein>
    <submittedName>
        <fullName evidence="1">Phosphohistidine phosphatase SixA</fullName>
    </submittedName>
</protein>
<reference evidence="2" key="1">
    <citation type="journal article" date="2019" name="Int. J. Syst. Evol. Microbiol.">
        <title>The Global Catalogue of Microorganisms (GCM) 10K type strain sequencing project: providing services to taxonomists for standard genome sequencing and annotation.</title>
        <authorList>
            <consortium name="The Broad Institute Genomics Platform"/>
            <consortium name="The Broad Institute Genome Sequencing Center for Infectious Disease"/>
            <person name="Wu L."/>
            <person name="Ma J."/>
        </authorList>
    </citation>
    <scope>NUCLEOTIDE SEQUENCE [LARGE SCALE GENOMIC DNA]</scope>
    <source>
        <strain evidence="2">JCM 18200</strain>
    </source>
</reference>
<sequence length="181" mass="20793">MRSIHEYNWTQTRMNNYLHMKSLFLIRHAKSDWSNDLPDTDRPLNKRGQRDAPLMAQRLIAHQTLPQLLISSPANRAHSTAVAFAQVLAYPVTQIQNEDAIYEASVLDLLRVTNLTDDEYDCIALFGHNPGISLFAHYLCHEFTADIPTAAILQLTFRVEHWNEISIDTGKLAWYSYPKLV</sequence>
<dbReference type="PANTHER" id="PTHR47623:SF1">
    <property type="entry name" value="OS09G0287300 PROTEIN"/>
    <property type="match status" value="1"/>
</dbReference>
<organism evidence="1 2">
    <name type="scientific">Olivibacter ginsenosidimutans</name>
    <dbReference type="NCBI Taxonomy" id="1176537"/>
    <lineage>
        <taxon>Bacteria</taxon>
        <taxon>Pseudomonadati</taxon>
        <taxon>Bacteroidota</taxon>
        <taxon>Sphingobacteriia</taxon>
        <taxon>Sphingobacteriales</taxon>
        <taxon>Sphingobacteriaceae</taxon>
        <taxon>Olivibacter</taxon>
    </lineage>
</organism>
<dbReference type="Proteomes" id="UP001501411">
    <property type="component" value="Unassembled WGS sequence"/>
</dbReference>
<proteinExistence type="predicted"/>
<dbReference type="Pfam" id="PF00300">
    <property type="entry name" value="His_Phos_1"/>
    <property type="match status" value="1"/>
</dbReference>
<dbReference type="PANTHER" id="PTHR47623">
    <property type="entry name" value="OS09G0287300 PROTEIN"/>
    <property type="match status" value="1"/>
</dbReference>
<dbReference type="SMART" id="SM00855">
    <property type="entry name" value="PGAM"/>
    <property type="match status" value="1"/>
</dbReference>
<dbReference type="InterPro" id="IPR029033">
    <property type="entry name" value="His_PPase_superfam"/>
</dbReference>
<dbReference type="InterPro" id="IPR013078">
    <property type="entry name" value="His_Pase_superF_clade-1"/>
</dbReference>
<gene>
    <name evidence="1" type="primary">sixA</name>
    <name evidence="1" type="ORF">GCM10023231_25410</name>
</gene>
<dbReference type="SUPFAM" id="SSF53254">
    <property type="entry name" value="Phosphoglycerate mutase-like"/>
    <property type="match status" value="1"/>
</dbReference>
<dbReference type="CDD" id="cd07067">
    <property type="entry name" value="HP_PGM_like"/>
    <property type="match status" value="1"/>
</dbReference>
<dbReference type="Gene3D" id="3.40.50.1240">
    <property type="entry name" value="Phosphoglycerate mutase-like"/>
    <property type="match status" value="1"/>
</dbReference>
<dbReference type="EMBL" id="BAABIQ010000037">
    <property type="protein sequence ID" value="GAA4795905.1"/>
    <property type="molecule type" value="Genomic_DNA"/>
</dbReference>
<comment type="caution">
    <text evidence="1">The sequence shown here is derived from an EMBL/GenBank/DDBJ whole genome shotgun (WGS) entry which is preliminary data.</text>
</comment>
<evidence type="ECO:0000313" key="1">
    <source>
        <dbReference type="EMBL" id="GAA4795905.1"/>
    </source>
</evidence>